<dbReference type="InterPro" id="IPR052099">
    <property type="entry name" value="Regulatory_TF_Diverse"/>
</dbReference>
<reference evidence="3" key="1">
    <citation type="submission" date="2023-03" db="EMBL/GenBank/DDBJ databases">
        <title>Massive genome expansion in bonnet fungi (Mycena s.s.) driven by repeated elements and novel gene families across ecological guilds.</title>
        <authorList>
            <consortium name="Lawrence Berkeley National Laboratory"/>
            <person name="Harder C.B."/>
            <person name="Miyauchi S."/>
            <person name="Viragh M."/>
            <person name="Kuo A."/>
            <person name="Thoen E."/>
            <person name="Andreopoulos B."/>
            <person name="Lu D."/>
            <person name="Skrede I."/>
            <person name="Drula E."/>
            <person name="Henrissat B."/>
            <person name="Morin E."/>
            <person name="Kohler A."/>
            <person name="Barry K."/>
            <person name="LaButti K."/>
            <person name="Morin E."/>
            <person name="Salamov A."/>
            <person name="Lipzen A."/>
            <person name="Mereny Z."/>
            <person name="Hegedus B."/>
            <person name="Baldrian P."/>
            <person name="Stursova M."/>
            <person name="Weitz H."/>
            <person name="Taylor A."/>
            <person name="Grigoriev I.V."/>
            <person name="Nagy L.G."/>
            <person name="Martin F."/>
            <person name="Kauserud H."/>
        </authorList>
    </citation>
    <scope>NUCLEOTIDE SEQUENCE</scope>
    <source>
        <strain evidence="3">CBHHK182m</strain>
    </source>
</reference>
<feature type="compositionally biased region" description="Polar residues" evidence="1">
    <location>
        <begin position="15"/>
        <end position="25"/>
    </location>
</feature>
<dbReference type="Pfam" id="PF00010">
    <property type="entry name" value="HLH"/>
    <property type="match status" value="1"/>
</dbReference>
<keyword evidence="4" id="KW-1185">Reference proteome</keyword>
<dbReference type="PANTHER" id="PTHR47336:SF2">
    <property type="entry name" value="TRANSCRIPTION FACTOR HMS1-RELATED"/>
    <property type="match status" value="1"/>
</dbReference>
<feature type="compositionally biased region" description="Basic and acidic residues" evidence="1">
    <location>
        <begin position="285"/>
        <end position="294"/>
    </location>
</feature>
<dbReference type="PANTHER" id="PTHR47336">
    <property type="entry name" value="TRANSCRIPTION FACTOR HMS1-RELATED"/>
    <property type="match status" value="1"/>
</dbReference>
<dbReference type="InterPro" id="IPR036638">
    <property type="entry name" value="HLH_DNA-bd_sf"/>
</dbReference>
<dbReference type="Proteomes" id="UP001215598">
    <property type="component" value="Unassembled WGS sequence"/>
</dbReference>
<dbReference type="CDD" id="cd11395">
    <property type="entry name" value="bHLHzip_SREBP_like"/>
    <property type="match status" value="1"/>
</dbReference>
<feature type="region of interest" description="Disordered" evidence="1">
    <location>
        <begin position="285"/>
        <end position="323"/>
    </location>
</feature>
<feature type="region of interest" description="Disordered" evidence="1">
    <location>
        <begin position="455"/>
        <end position="483"/>
    </location>
</feature>
<dbReference type="Gene3D" id="4.10.280.10">
    <property type="entry name" value="Helix-loop-helix DNA-binding domain"/>
    <property type="match status" value="1"/>
</dbReference>
<feature type="compositionally biased region" description="Pro residues" evidence="1">
    <location>
        <begin position="129"/>
        <end position="138"/>
    </location>
</feature>
<feature type="domain" description="BHLH" evidence="2">
    <location>
        <begin position="174"/>
        <end position="200"/>
    </location>
</feature>
<accession>A0AAD7GZ21</accession>
<feature type="compositionally biased region" description="Low complexity" evidence="1">
    <location>
        <begin position="65"/>
        <end position="74"/>
    </location>
</feature>
<feature type="compositionally biased region" description="Polar residues" evidence="1">
    <location>
        <begin position="33"/>
        <end position="49"/>
    </location>
</feature>
<protein>
    <recommendedName>
        <fullName evidence="2">BHLH domain-containing protein</fullName>
    </recommendedName>
</protein>
<dbReference type="AlphaFoldDB" id="A0AAD7GZ21"/>
<feature type="region of interest" description="Disordered" evidence="1">
    <location>
        <begin position="1"/>
        <end position="178"/>
    </location>
</feature>
<proteinExistence type="predicted"/>
<dbReference type="EMBL" id="JARKIB010000430">
    <property type="protein sequence ID" value="KAJ7708585.1"/>
    <property type="molecule type" value="Genomic_DNA"/>
</dbReference>
<evidence type="ECO:0000313" key="3">
    <source>
        <dbReference type="EMBL" id="KAJ7708585.1"/>
    </source>
</evidence>
<name>A0AAD7GZ21_9AGAR</name>
<evidence type="ECO:0000256" key="1">
    <source>
        <dbReference type="SAM" id="MobiDB-lite"/>
    </source>
</evidence>
<evidence type="ECO:0000259" key="2">
    <source>
        <dbReference type="Pfam" id="PF00010"/>
    </source>
</evidence>
<dbReference type="InterPro" id="IPR011598">
    <property type="entry name" value="bHLH_dom"/>
</dbReference>
<dbReference type="SUPFAM" id="SSF47459">
    <property type="entry name" value="HLH, helix-loop-helix DNA-binding domain"/>
    <property type="match status" value="1"/>
</dbReference>
<feature type="compositionally biased region" description="Pro residues" evidence="1">
    <location>
        <begin position="145"/>
        <end position="165"/>
    </location>
</feature>
<gene>
    <name evidence="3" type="ORF">B0H16DRAFT_1822999</name>
</gene>
<dbReference type="GO" id="GO:0046983">
    <property type="term" value="F:protein dimerization activity"/>
    <property type="evidence" value="ECO:0007669"/>
    <property type="project" value="InterPro"/>
</dbReference>
<feature type="compositionally biased region" description="Acidic residues" evidence="1">
    <location>
        <begin position="295"/>
        <end position="308"/>
    </location>
</feature>
<evidence type="ECO:0000313" key="4">
    <source>
        <dbReference type="Proteomes" id="UP001215598"/>
    </source>
</evidence>
<organism evidence="3 4">
    <name type="scientific">Mycena metata</name>
    <dbReference type="NCBI Taxonomy" id="1033252"/>
    <lineage>
        <taxon>Eukaryota</taxon>
        <taxon>Fungi</taxon>
        <taxon>Dikarya</taxon>
        <taxon>Basidiomycota</taxon>
        <taxon>Agaricomycotina</taxon>
        <taxon>Agaricomycetes</taxon>
        <taxon>Agaricomycetidae</taxon>
        <taxon>Agaricales</taxon>
        <taxon>Marasmiineae</taxon>
        <taxon>Mycenaceae</taxon>
        <taxon>Mycena</taxon>
    </lineage>
</organism>
<comment type="caution">
    <text evidence="3">The sequence shown here is derived from an EMBL/GenBank/DDBJ whole genome shotgun (WGS) entry which is preliminary data.</text>
</comment>
<feature type="compositionally biased region" description="Polar residues" evidence="1">
    <location>
        <begin position="166"/>
        <end position="178"/>
    </location>
</feature>
<feature type="compositionally biased region" description="Low complexity" evidence="1">
    <location>
        <begin position="103"/>
        <end position="118"/>
    </location>
</feature>
<sequence length="483" mass="52899">MNDDLALDPSDPLNLLTQNHSQHNTHQTDDDSSPSVGTPSDWNSLSSMWPSEDKMDSRPCPCCPRPGLRAAAAPAPSPPRRLCVPRLSTLTTPPPPTTPPQNSQTASARTQASSSPSRLEVSPNTTRRPLPPRLPPGPRIQHPTWPHPRLPPHPSPRVSHPPPRPQTVTQSRPKTSHTTIERRYRTNVNAHIQSLRQAVPVLRVVDRAATIKASELYPGGDASDPDNHINARGFIDGIKIVCKRSKAVEYIRVLKNREKRLTRELEGLKILLRGLVGGTELLGEWEREGERDEASVEDDTDEDEEGESDEGRGRGRKRKKAKVAVELAPKVQVERKPAAPVQEGEKKRGRPRKIVPLLASDCVHKPTVRVILSLRNVRVVSVGRCGMGGNGNEVAYLLLSLFAPVPSPSLSFPALVPHALIPIGLGSPAIASPPRTRAVESNDAYTTCMPCTRPHLPRLRPDRPSPMLSPPFPALELSVTSTR</sequence>